<dbReference type="InterPro" id="IPR011004">
    <property type="entry name" value="Trimer_LpxA-like_sf"/>
</dbReference>
<keyword evidence="1 7" id="KW-0444">Lipid biosynthesis</keyword>
<evidence type="ECO:0000256" key="6">
    <source>
        <dbReference type="ARBA" id="ARBA00023315"/>
    </source>
</evidence>
<keyword evidence="10" id="KW-1185">Reference proteome</keyword>
<dbReference type="GO" id="GO:0016410">
    <property type="term" value="F:N-acyltransferase activity"/>
    <property type="evidence" value="ECO:0007669"/>
    <property type="project" value="InterPro"/>
</dbReference>
<reference evidence="9 10" key="1">
    <citation type="submission" date="2019-10" db="EMBL/GenBank/DDBJ databases">
        <title>Prolixibacter strains distinguished by the presence of nitrate reductase genes were adept at nitrate-dependent anaerobic corrosion of metallic iron and carbon steel.</title>
        <authorList>
            <person name="Iino T."/>
            <person name="Shono N."/>
            <person name="Ito K."/>
            <person name="Nakamura R."/>
            <person name="Sueoka K."/>
            <person name="Harayama S."/>
            <person name="Ohkuma M."/>
        </authorList>
    </citation>
    <scope>NUCLEOTIDE SEQUENCE [LARGE SCALE GENOMIC DNA]</scope>
    <source>
        <strain evidence="9 10">JCM 13498</strain>
    </source>
</reference>
<comment type="subunit">
    <text evidence="7">Homotrimer.</text>
</comment>
<evidence type="ECO:0000256" key="1">
    <source>
        <dbReference type="ARBA" id="ARBA00022516"/>
    </source>
</evidence>
<dbReference type="NCBIfam" id="TIGR01853">
    <property type="entry name" value="lipid_A_lpxD"/>
    <property type="match status" value="1"/>
</dbReference>
<keyword evidence="2 7" id="KW-0441">Lipid A biosynthesis</keyword>
<comment type="function">
    <text evidence="7">Catalyzes the N-acylation of UDP-3-O-acylglucosamine using 3-hydroxyacyl-ACP as the acyl donor. Is involved in the biosynthesis of lipid A, a phosphorylated glycolipid that anchors the lipopolysaccharide to the outer membrane of the cell.</text>
</comment>
<organism evidence="9 10">
    <name type="scientific">Prolixibacter bellariivorans</name>
    <dbReference type="NCBI Taxonomy" id="314319"/>
    <lineage>
        <taxon>Bacteria</taxon>
        <taxon>Pseudomonadati</taxon>
        <taxon>Bacteroidota</taxon>
        <taxon>Bacteroidia</taxon>
        <taxon>Marinilabiliales</taxon>
        <taxon>Prolixibacteraceae</taxon>
        <taxon>Prolixibacter</taxon>
    </lineage>
</organism>
<comment type="pathway">
    <text evidence="7">Bacterial outer membrane biogenesis; LPS lipid A biosynthesis.</text>
</comment>
<evidence type="ECO:0000313" key="10">
    <source>
        <dbReference type="Proteomes" id="UP000391834"/>
    </source>
</evidence>
<keyword evidence="6 7" id="KW-0012">Acyltransferase</keyword>
<dbReference type="InterPro" id="IPR007691">
    <property type="entry name" value="LpxD"/>
</dbReference>
<feature type="domain" description="UDP-3-O-[3-hydroxymyristoyl] glucosamine N-acyltransferase non-repeat region" evidence="8">
    <location>
        <begin position="22"/>
        <end position="89"/>
    </location>
</feature>
<accession>A0A5M4AYT0</accession>
<dbReference type="NCBIfam" id="NF002060">
    <property type="entry name" value="PRK00892.1"/>
    <property type="match status" value="1"/>
</dbReference>
<proteinExistence type="inferred from homology"/>
<keyword evidence="5 7" id="KW-0443">Lipid metabolism</keyword>
<dbReference type="SUPFAM" id="SSF51161">
    <property type="entry name" value="Trimeric LpxA-like enzymes"/>
    <property type="match status" value="1"/>
</dbReference>
<evidence type="ECO:0000256" key="3">
    <source>
        <dbReference type="ARBA" id="ARBA00022679"/>
    </source>
</evidence>
<name>A0A5M4AYT0_9BACT</name>
<keyword evidence="4 7" id="KW-0677">Repeat</keyword>
<gene>
    <name evidence="7 9" type="primary">lpxD</name>
    <name evidence="9" type="ORF">PbJCM13498_19030</name>
</gene>
<evidence type="ECO:0000256" key="2">
    <source>
        <dbReference type="ARBA" id="ARBA00022556"/>
    </source>
</evidence>
<dbReference type="Gene3D" id="2.160.10.10">
    <property type="entry name" value="Hexapeptide repeat proteins"/>
    <property type="match status" value="1"/>
</dbReference>
<dbReference type="InterPro" id="IPR018357">
    <property type="entry name" value="Hexapep_transf_CS"/>
</dbReference>
<evidence type="ECO:0000256" key="5">
    <source>
        <dbReference type="ARBA" id="ARBA00023098"/>
    </source>
</evidence>
<comment type="caution">
    <text evidence="9">The sequence shown here is derived from an EMBL/GenBank/DDBJ whole genome shotgun (WGS) entry which is preliminary data.</text>
</comment>
<dbReference type="CDD" id="cd03352">
    <property type="entry name" value="LbH_LpxD"/>
    <property type="match status" value="1"/>
</dbReference>
<protein>
    <recommendedName>
        <fullName evidence="7">UDP-3-O-acylglucosamine N-acyltransferase</fullName>
        <ecNumber evidence="7">2.3.1.191</ecNumber>
    </recommendedName>
</protein>
<dbReference type="Gene3D" id="3.40.1390.10">
    <property type="entry name" value="MurE/MurF, N-terminal domain"/>
    <property type="match status" value="1"/>
</dbReference>
<dbReference type="EC" id="2.3.1.191" evidence="7"/>
<comment type="similarity">
    <text evidence="7">Belongs to the transferase hexapeptide repeat family. LpxD subfamily.</text>
</comment>
<evidence type="ECO:0000313" key="9">
    <source>
        <dbReference type="EMBL" id="GET33040.1"/>
    </source>
</evidence>
<dbReference type="UniPathway" id="UPA00973"/>
<dbReference type="InterPro" id="IPR020573">
    <property type="entry name" value="UDP_GlcNAc_AcTrfase_non-rep"/>
</dbReference>
<dbReference type="PANTHER" id="PTHR43378">
    <property type="entry name" value="UDP-3-O-ACYLGLUCOSAMINE N-ACYLTRANSFERASE"/>
    <property type="match status" value="1"/>
</dbReference>
<dbReference type="HAMAP" id="MF_00523">
    <property type="entry name" value="LpxD"/>
    <property type="match status" value="1"/>
</dbReference>
<evidence type="ECO:0000259" key="8">
    <source>
        <dbReference type="Pfam" id="PF04613"/>
    </source>
</evidence>
<dbReference type="Pfam" id="PF00132">
    <property type="entry name" value="Hexapep"/>
    <property type="match status" value="4"/>
</dbReference>
<dbReference type="GO" id="GO:0009245">
    <property type="term" value="P:lipid A biosynthetic process"/>
    <property type="evidence" value="ECO:0007669"/>
    <property type="project" value="UniProtKB-UniRule"/>
</dbReference>
<dbReference type="AlphaFoldDB" id="A0A5M4AYT0"/>
<dbReference type="EMBL" id="BLAX01000001">
    <property type="protein sequence ID" value="GET33040.1"/>
    <property type="molecule type" value="Genomic_DNA"/>
</dbReference>
<dbReference type="OrthoDB" id="9784739at2"/>
<dbReference type="PROSITE" id="PS00101">
    <property type="entry name" value="HEXAPEP_TRANSFERASES"/>
    <property type="match status" value="2"/>
</dbReference>
<dbReference type="InterPro" id="IPR001451">
    <property type="entry name" value="Hexapep"/>
</dbReference>
<sequence length="346" mass="36393">MEFSANDIAGLLGGEVEGDGSVKVNNVSKIDQGVPGTLAFLANPAYTKYIYTTKASVVLVNRDFKPENELPCTLIRVDDAYASIAKLLNYYEQSKPKKVGIEQPSYISESASVGEQAYIGAFAYVGEKATVGNNVKIYPNVYIGDGATIGDDTILYAGVKIYAGCKVGKGCILHAGVVVGADGFGFAPTADGSYDKIAQVGNVEIKDDVEIGANTTIDCATMGSTVINEGVKIDNLVQIAHNVEVGKNTVIVAQVGVAGSAKIGENCMIGGQVGIAGHIRIGNNVKIGAQSGISNNVKDNSSLWGTPAFGYRDFMKSYAVFKNLPQLRSDVIELGQKLKEQEGTGE</sequence>
<evidence type="ECO:0000256" key="4">
    <source>
        <dbReference type="ARBA" id="ARBA00022737"/>
    </source>
</evidence>
<dbReference type="RefSeq" id="WP_025862917.1">
    <property type="nucleotide sequence ID" value="NZ_BLAX01000001.1"/>
</dbReference>
<keyword evidence="3 7" id="KW-0808">Transferase</keyword>
<comment type="catalytic activity">
    <reaction evidence="7">
        <text>a UDP-3-O-[(3R)-3-hydroxyacyl]-alpha-D-glucosamine + a (3R)-hydroxyacyl-[ACP] = a UDP-2-N,3-O-bis[(3R)-3-hydroxyacyl]-alpha-D-glucosamine + holo-[ACP] + H(+)</text>
        <dbReference type="Rhea" id="RHEA:53836"/>
        <dbReference type="Rhea" id="RHEA-COMP:9685"/>
        <dbReference type="Rhea" id="RHEA-COMP:9945"/>
        <dbReference type="ChEBI" id="CHEBI:15378"/>
        <dbReference type="ChEBI" id="CHEBI:64479"/>
        <dbReference type="ChEBI" id="CHEBI:78827"/>
        <dbReference type="ChEBI" id="CHEBI:137740"/>
        <dbReference type="ChEBI" id="CHEBI:137748"/>
        <dbReference type="EC" id="2.3.1.191"/>
    </reaction>
</comment>
<dbReference type="PANTHER" id="PTHR43378:SF2">
    <property type="entry name" value="UDP-3-O-ACYLGLUCOSAMINE N-ACYLTRANSFERASE 1, MITOCHONDRIAL-RELATED"/>
    <property type="match status" value="1"/>
</dbReference>
<dbReference type="GO" id="GO:0103118">
    <property type="term" value="F:UDP-3-O-[(3R)-3-hydroxyacyl]-glucosamine N-acyltransferase activity"/>
    <property type="evidence" value="ECO:0007669"/>
    <property type="project" value="UniProtKB-EC"/>
</dbReference>
<dbReference type="GO" id="GO:0016020">
    <property type="term" value="C:membrane"/>
    <property type="evidence" value="ECO:0007669"/>
    <property type="project" value="GOC"/>
</dbReference>
<dbReference type="Pfam" id="PF04613">
    <property type="entry name" value="LpxD"/>
    <property type="match status" value="1"/>
</dbReference>
<evidence type="ECO:0000256" key="7">
    <source>
        <dbReference type="HAMAP-Rule" id="MF_00523"/>
    </source>
</evidence>
<feature type="active site" description="Proton acceptor" evidence="7">
    <location>
        <position position="241"/>
    </location>
</feature>
<dbReference type="Proteomes" id="UP000391834">
    <property type="component" value="Unassembled WGS sequence"/>
</dbReference>